<reference evidence="1 2" key="1">
    <citation type="journal article" date="2015" name="Nature">
        <title>rRNA introns, odd ribosomes, and small enigmatic genomes across a large radiation of phyla.</title>
        <authorList>
            <person name="Brown C.T."/>
            <person name="Hug L.A."/>
            <person name="Thomas B.C."/>
            <person name="Sharon I."/>
            <person name="Castelle C.J."/>
            <person name="Singh A."/>
            <person name="Wilkins M.J."/>
            <person name="Williams K.H."/>
            <person name="Banfield J.F."/>
        </authorList>
    </citation>
    <scope>NUCLEOTIDE SEQUENCE [LARGE SCALE GENOMIC DNA]</scope>
</reference>
<proteinExistence type="predicted"/>
<gene>
    <name evidence="1" type="ORF">UT18_C0007G0002</name>
</gene>
<dbReference type="AlphaFoldDB" id="A0A0G0PZB8"/>
<organism evidence="1 2">
    <name type="scientific">candidate division CPR2 bacterium GW2011_GWC2_39_10</name>
    <dbReference type="NCBI Taxonomy" id="1618345"/>
    <lineage>
        <taxon>Bacteria</taxon>
        <taxon>Bacteria division CPR2</taxon>
    </lineage>
</organism>
<evidence type="ECO:0000313" key="1">
    <source>
        <dbReference type="EMBL" id="KKQ94746.1"/>
    </source>
</evidence>
<name>A0A0G0PZB8_UNCC2</name>
<sequence>MPVNLRNGVSTVKIAGNSGRNVRIKVSDMQFEMFRRMYLRLTKDSAYKSESLSKLQLELGMSDNNFRWLINALHDKRLINKIDDRYELNHKKLKEVEFILASKSRGSRKPTGKKWIGETGEFVKE</sequence>
<dbReference type="Proteomes" id="UP000034207">
    <property type="component" value="Unassembled WGS sequence"/>
</dbReference>
<accession>A0A0G0PZB8</accession>
<dbReference type="EMBL" id="LBVV01000007">
    <property type="protein sequence ID" value="KKQ94746.1"/>
    <property type="molecule type" value="Genomic_DNA"/>
</dbReference>
<protein>
    <submittedName>
        <fullName evidence="1">Uncharacterized protein</fullName>
    </submittedName>
</protein>
<evidence type="ECO:0000313" key="2">
    <source>
        <dbReference type="Proteomes" id="UP000034207"/>
    </source>
</evidence>
<comment type="caution">
    <text evidence="1">The sequence shown here is derived from an EMBL/GenBank/DDBJ whole genome shotgun (WGS) entry which is preliminary data.</text>
</comment>